<keyword evidence="2" id="KW-0732">Signal</keyword>
<protein>
    <recommendedName>
        <fullName evidence="5">DUF3592 domain-containing protein</fullName>
    </recommendedName>
</protein>
<evidence type="ECO:0000313" key="3">
    <source>
        <dbReference type="EMBL" id="QJX45921.1"/>
    </source>
</evidence>
<evidence type="ECO:0000256" key="2">
    <source>
        <dbReference type="SAM" id="SignalP"/>
    </source>
</evidence>
<dbReference type="Proteomes" id="UP000501623">
    <property type="component" value="Chromosome"/>
</dbReference>
<gene>
    <name evidence="3" type="ORF">HMJ29_02795</name>
</gene>
<feature type="chain" id="PRO_5027013606" description="DUF3592 domain-containing protein" evidence="2">
    <location>
        <begin position="21"/>
        <end position="156"/>
    </location>
</feature>
<accession>A0A6M6BBZ5</accession>
<dbReference type="KEGG" id="hts:HMJ29_02795"/>
<keyword evidence="4" id="KW-1185">Reference proteome</keyword>
<dbReference type="AlphaFoldDB" id="A0A6M6BBZ5"/>
<keyword evidence="1" id="KW-0472">Membrane</keyword>
<feature type="transmembrane region" description="Helical" evidence="1">
    <location>
        <begin position="127"/>
        <end position="144"/>
    </location>
</feature>
<evidence type="ECO:0008006" key="5">
    <source>
        <dbReference type="Google" id="ProtNLM"/>
    </source>
</evidence>
<sequence length="156" mass="17682">MWFTTVLLFGSFLAFSNSSADLSGLDIGEGVVEKRGVMPHQSRAANGLRVSSTLFFVKLSGLSQLLAVYYPGQEYRFLLNSIQVGDTLKIWYRHSSDQDVPNLNTYQITKRNQIVLNQEEYRGKETLAGYIALAGAVVTVWLGIRQDRKYRKNRQN</sequence>
<reference evidence="3 4" key="1">
    <citation type="submission" date="2020-05" db="EMBL/GenBank/DDBJ databases">
        <title>Complete genome sequence of Hymenobacter sp. TS19 in Coasted Sand Dune.</title>
        <authorList>
            <person name="Lee J.-H."/>
            <person name="Jung J.-H."/>
            <person name="Jeong S."/>
            <person name="Zhao L."/>
            <person name="Kim M.-K."/>
            <person name="Seo H.-S."/>
            <person name="Lim S."/>
        </authorList>
    </citation>
    <scope>NUCLEOTIDE SEQUENCE [LARGE SCALE GENOMIC DNA]</scope>
    <source>
        <strain evidence="3 4">TS19</strain>
    </source>
</reference>
<name>A0A6M6BBZ5_9BACT</name>
<dbReference type="RefSeq" id="WP_171590059.1">
    <property type="nucleotide sequence ID" value="NZ_CP053538.1"/>
</dbReference>
<keyword evidence="1" id="KW-0812">Transmembrane</keyword>
<dbReference type="EMBL" id="CP053538">
    <property type="protein sequence ID" value="QJX45921.1"/>
    <property type="molecule type" value="Genomic_DNA"/>
</dbReference>
<feature type="signal peptide" evidence="2">
    <location>
        <begin position="1"/>
        <end position="20"/>
    </location>
</feature>
<organism evidence="3 4">
    <name type="scientific">Hymenobacter taeanensis</name>
    <dbReference type="NCBI Taxonomy" id="2735321"/>
    <lineage>
        <taxon>Bacteria</taxon>
        <taxon>Pseudomonadati</taxon>
        <taxon>Bacteroidota</taxon>
        <taxon>Cytophagia</taxon>
        <taxon>Cytophagales</taxon>
        <taxon>Hymenobacteraceae</taxon>
        <taxon>Hymenobacter</taxon>
    </lineage>
</organism>
<evidence type="ECO:0000313" key="4">
    <source>
        <dbReference type="Proteomes" id="UP000501623"/>
    </source>
</evidence>
<evidence type="ECO:0000256" key="1">
    <source>
        <dbReference type="SAM" id="Phobius"/>
    </source>
</evidence>
<keyword evidence="1" id="KW-1133">Transmembrane helix</keyword>
<proteinExistence type="predicted"/>